<dbReference type="AlphaFoldDB" id="A0A318SBA2"/>
<dbReference type="GO" id="GO:0016757">
    <property type="term" value="F:glycosyltransferase activity"/>
    <property type="evidence" value="ECO:0007669"/>
    <property type="project" value="InterPro"/>
</dbReference>
<sequence>MVPDLKASHVLLYVGTETKRKNVAQLLRVLRLVKSVIPDVQLLKVGSAGTAEHRGRTLRTMGELGLEPETDVVFLDSISDELLMHSYAAADAYVSTSLYEGFGLPLLEALAMGAPVITLESGPMRELLGKHGDVVANSDEAIADSVLRALKTTPSPEAVSARRQHARQFTWKRSADQYLHLFQGMGRA</sequence>
<dbReference type="EMBL" id="QJSX01000002">
    <property type="protein sequence ID" value="PYE55644.1"/>
    <property type="molecule type" value="Genomic_DNA"/>
</dbReference>
<dbReference type="SUPFAM" id="SSF53756">
    <property type="entry name" value="UDP-Glycosyltransferase/glycogen phosphorylase"/>
    <property type="match status" value="1"/>
</dbReference>
<evidence type="ECO:0000313" key="4">
    <source>
        <dbReference type="Proteomes" id="UP000248326"/>
    </source>
</evidence>
<dbReference type="Pfam" id="PF00534">
    <property type="entry name" value="Glycos_transf_1"/>
    <property type="match status" value="1"/>
</dbReference>
<organism evidence="3 4">
    <name type="scientific">Deinococcus yavapaiensis KR-236</name>
    <dbReference type="NCBI Taxonomy" id="694435"/>
    <lineage>
        <taxon>Bacteria</taxon>
        <taxon>Thermotogati</taxon>
        <taxon>Deinococcota</taxon>
        <taxon>Deinococci</taxon>
        <taxon>Deinococcales</taxon>
        <taxon>Deinococcaceae</taxon>
        <taxon>Deinococcus</taxon>
    </lineage>
</organism>
<gene>
    <name evidence="3" type="ORF">DES52_1027</name>
</gene>
<proteinExistence type="predicted"/>
<reference evidence="3 4" key="1">
    <citation type="submission" date="2018-06" db="EMBL/GenBank/DDBJ databases">
        <title>Genomic Encyclopedia of Type Strains, Phase IV (KMG-IV): sequencing the most valuable type-strain genomes for metagenomic binning, comparative biology and taxonomic classification.</title>
        <authorList>
            <person name="Goeker M."/>
        </authorList>
    </citation>
    <scope>NUCLEOTIDE SEQUENCE [LARGE SCALE GENOMIC DNA]</scope>
    <source>
        <strain evidence="3 4">DSM 18048</strain>
    </source>
</reference>
<dbReference type="PANTHER" id="PTHR46401:SF2">
    <property type="entry name" value="GLYCOSYLTRANSFERASE WBBK-RELATED"/>
    <property type="match status" value="1"/>
</dbReference>
<protein>
    <submittedName>
        <fullName evidence="3">Glycosyl transferase family 1</fullName>
    </submittedName>
</protein>
<evidence type="ECO:0000259" key="2">
    <source>
        <dbReference type="Pfam" id="PF00534"/>
    </source>
</evidence>
<evidence type="ECO:0000313" key="3">
    <source>
        <dbReference type="EMBL" id="PYE55644.1"/>
    </source>
</evidence>
<evidence type="ECO:0000256" key="1">
    <source>
        <dbReference type="ARBA" id="ARBA00022679"/>
    </source>
</evidence>
<feature type="domain" description="Glycosyl transferase family 1" evidence="2">
    <location>
        <begin position="9"/>
        <end position="160"/>
    </location>
</feature>
<dbReference type="Proteomes" id="UP000248326">
    <property type="component" value="Unassembled WGS sequence"/>
</dbReference>
<dbReference type="GO" id="GO:0009103">
    <property type="term" value="P:lipopolysaccharide biosynthetic process"/>
    <property type="evidence" value="ECO:0007669"/>
    <property type="project" value="TreeGrafter"/>
</dbReference>
<keyword evidence="4" id="KW-1185">Reference proteome</keyword>
<comment type="caution">
    <text evidence="3">The sequence shown here is derived from an EMBL/GenBank/DDBJ whole genome shotgun (WGS) entry which is preliminary data.</text>
</comment>
<name>A0A318SBA2_9DEIO</name>
<dbReference type="InterPro" id="IPR001296">
    <property type="entry name" value="Glyco_trans_1"/>
</dbReference>
<dbReference type="PANTHER" id="PTHR46401">
    <property type="entry name" value="GLYCOSYLTRANSFERASE WBBK-RELATED"/>
    <property type="match status" value="1"/>
</dbReference>
<accession>A0A318SBA2</accession>
<dbReference type="Gene3D" id="3.40.50.2000">
    <property type="entry name" value="Glycogen Phosphorylase B"/>
    <property type="match status" value="1"/>
</dbReference>
<keyword evidence="1 3" id="KW-0808">Transferase</keyword>